<feature type="domain" description="Acyl-CoA dehydrogenase/oxidase C-terminal" evidence="6">
    <location>
        <begin position="107"/>
        <end position="255"/>
    </location>
</feature>
<dbReference type="InterPro" id="IPR006091">
    <property type="entry name" value="Acyl-CoA_Oxase/DH_mid-dom"/>
</dbReference>
<evidence type="ECO:0000256" key="5">
    <source>
        <dbReference type="ARBA" id="ARBA00023002"/>
    </source>
</evidence>
<dbReference type="InterPro" id="IPR036250">
    <property type="entry name" value="AcylCo_DH-like_C"/>
</dbReference>
<proteinExistence type="inferred from homology"/>
<dbReference type="PANTHER" id="PTHR43884:SF12">
    <property type="entry name" value="ISOVALERYL-COA DEHYDROGENASE, MITOCHONDRIAL-RELATED"/>
    <property type="match status" value="1"/>
</dbReference>
<evidence type="ECO:0000256" key="3">
    <source>
        <dbReference type="ARBA" id="ARBA00022630"/>
    </source>
</evidence>
<dbReference type="InterPro" id="IPR009075">
    <property type="entry name" value="AcylCo_DH/oxidase_C"/>
</dbReference>
<dbReference type="Gene3D" id="2.40.110.10">
    <property type="entry name" value="Butyryl-CoA Dehydrogenase, subunit A, domain 2"/>
    <property type="match status" value="1"/>
</dbReference>
<dbReference type="EMBL" id="BARV01006183">
    <property type="protein sequence ID" value="GAI09209.1"/>
    <property type="molecule type" value="Genomic_DNA"/>
</dbReference>
<dbReference type="GO" id="GO:0003995">
    <property type="term" value="F:acyl-CoA dehydrogenase activity"/>
    <property type="evidence" value="ECO:0007669"/>
    <property type="project" value="InterPro"/>
</dbReference>
<evidence type="ECO:0000259" key="7">
    <source>
        <dbReference type="Pfam" id="PF02770"/>
    </source>
</evidence>
<comment type="caution">
    <text evidence="8">The sequence shown here is derived from an EMBL/GenBank/DDBJ whole genome shotgun (WGS) entry which is preliminary data.</text>
</comment>
<dbReference type="PROSITE" id="PS00072">
    <property type="entry name" value="ACYL_COA_DH_1"/>
    <property type="match status" value="1"/>
</dbReference>
<evidence type="ECO:0000256" key="4">
    <source>
        <dbReference type="ARBA" id="ARBA00022827"/>
    </source>
</evidence>
<dbReference type="InterPro" id="IPR009100">
    <property type="entry name" value="AcylCoA_DH/oxidase_NM_dom_sf"/>
</dbReference>
<feature type="domain" description="Acyl-CoA oxidase/dehydrogenase middle" evidence="7">
    <location>
        <begin position="1"/>
        <end position="95"/>
    </location>
</feature>
<dbReference type="FunFam" id="1.20.140.10:FF:000001">
    <property type="entry name" value="Acyl-CoA dehydrogenase"/>
    <property type="match status" value="1"/>
</dbReference>
<evidence type="ECO:0008006" key="9">
    <source>
        <dbReference type="Google" id="ProtNLM"/>
    </source>
</evidence>
<keyword evidence="5" id="KW-0560">Oxidoreductase</keyword>
<accession>X1MS32</accession>
<evidence type="ECO:0000256" key="1">
    <source>
        <dbReference type="ARBA" id="ARBA00001974"/>
    </source>
</evidence>
<dbReference type="AlphaFoldDB" id="X1MS32"/>
<name>X1MS32_9ZZZZ</name>
<protein>
    <recommendedName>
        <fullName evidence="9">Acyl-CoA dehydrogenase/oxidase C-terminal domain-containing protein</fullName>
    </recommendedName>
</protein>
<gene>
    <name evidence="8" type="ORF">S06H3_12643</name>
</gene>
<dbReference type="SUPFAM" id="SSF47203">
    <property type="entry name" value="Acyl-CoA dehydrogenase C-terminal domain-like"/>
    <property type="match status" value="1"/>
</dbReference>
<dbReference type="InterPro" id="IPR006089">
    <property type="entry name" value="Acyl-CoA_DH_CS"/>
</dbReference>
<evidence type="ECO:0000313" key="8">
    <source>
        <dbReference type="EMBL" id="GAI09209.1"/>
    </source>
</evidence>
<keyword evidence="4" id="KW-0274">FAD</keyword>
<dbReference type="PANTHER" id="PTHR43884">
    <property type="entry name" value="ACYL-COA DEHYDROGENASE"/>
    <property type="match status" value="1"/>
</dbReference>
<dbReference type="Pfam" id="PF00441">
    <property type="entry name" value="Acyl-CoA_dh_1"/>
    <property type="match status" value="1"/>
</dbReference>
<dbReference type="FunFam" id="2.40.110.10:FF:000002">
    <property type="entry name" value="Acyl-CoA dehydrogenase fadE12"/>
    <property type="match status" value="1"/>
</dbReference>
<sequence>FGLTEPNAGSDAAALETTAVKQGDKYIINGNKKYITNGPICDYALVAAYTDRSQKPSRGISVFIVERNTPGFTWTKMKKFCMRSADTAELFFDNCAVPAENLIGEEGRGFVYVMESLDGGRISHSATSIGLAQAAYEAALSYTQQRIQFGQPIYNFQAISFKIARMAIDIEAARWLMYRAAWMYDQGMRRFNESAMTKLFASEMAQRVTSEAMQIHGGVALMSDSPVQRYFRDSRRATITEGTSEIQQIVISRGLVTH</sequence>
<dbReference type="Gene3D" id="1.20.140.10">
    <property type="entry name" value="Butyryl-CoA Dehydrogenase, subunit A, domain 3"/>
    <property type="match status" value="1"/>
</dbReference>
<comment type="cofactor">
    <cofactor evidence="1">
        <name>FAD</name>
        <dbReference type="ChEBI" id="CHEBI:57692"/>
    </cofactor>
</comment>
<dbReference type="Pfam" id="PF02770">
    <property type="entry name" value="Acyl-CoA_dh_M"/>
    <property type="match status" value="1"/>
</dbReference>
<feature type="non-terminal residue" evidence="8">
    <location>
        <position position="1"/>
    </location>
</feature>
<keyword evidence="3" id="KW-0285">Flavoprotein</keyword>
<dbReference type="SUPFAM" id="SSF56645">
    <property type="entry name" value="Acyl-CoA dehydrogenase NM domain-like"/>
    <property type="match status" value="1"/>
</dbReference>
<evidence type="ECO:0000259" key="6">
    <source>
        <dbReference type="Pfam" id="PF00441"/>
    </source>
</evidence>
<reference evidence="8" key="1">
    <citation type="journal article" date="2014" name="Front. Microbiol.">
        <title>High frequency of phylogenetically diverse reductive dehalogenase-homologous genes in deep subseafloor sedimentary metagenomes.</title>
        <authorList>
            <person name="Kawai M."/>
            <person name="Futagami T."/>
            <person name="Toyoda A."/>
            <person name="Takaki Y."/>
            <person name="Nishi S."/>
            <person name="Hori S."/>
            <person name="Arai W."/>
            <person name="Tsubouchi T."/>
            <person name="Morono Y."/>
            <person name="Uchiyama I."/>
            <person name="Ito T."/>
            <person name="Fujiyama A."/>
            <person name="Inagaki F."/>
            <person name="Takami H."/>
        </authorList>
    </citation>
    <scope>NUCLEOTIDE SEQUENCE</scope>
    <source>
        <strain evidence="8">Expedition CK06-06</strain>
    </source>
</reference>
<dbReference type="InterPro" id="IPR046373">
    <property type="entry name" value="Acyl-CoA_Oxase/DH_mid-dom_sf"/>
</dbReference>
<evidence type="ECO:0000256" key="2">
    <source>
        <dbReference type="ARBA" id="ARBA00009347"/>
    </source>
</evidence>
<comment type="similarity">
    <text evidence="2">Belongs to the acyl-CoA dehydrogenase family.</text>
</comment>
<organism evidence="8">
    <name type="scientific">marine sediment metagenome</name>
    <dbReference type="NCBI Taxonomy" id="412755"/>
    <lineage>
        <taxon>unclassified sequences</taxon>
        <taxon>metagenomes</taxon>
        <taxon>ecological metagenomes</taxon>
    </lineage>
</organism>